<dbReference type="InterPro" id="IPR029063">
    <property type="entry name" value="SAM-dependent_MTases_sf"/>
</dbReference>
<dbReference type="GO" id="GO:0004766">
    <property type="term" value="F:spermidine synthase activity"/>
    <property type="evidence" value="ECO:0007669"/>
    <property type="project" value="UniProtKB-EC"/>
</dbReference>
<dbReference type="InterPro" id="IPR013217">
    <property type="entry name" value="Methyltransf_12"/>
</dbReference>
<feature type="transmembrane region" description="Helical" evidence="5">
    <location>
        <begin position="52"/>
        <end position="71"/>
    </location>
</feature>
<sequence length="491" mass="54013">MALEILGSRLLAPVFGNSLFVWGALIGVILAAMSSGYAFGGWMSDRYPGARVLACLLLFSGSWTFLIAWLSQPVLFRVAAAIEDPRWGPCAAAGLLLAPPAFGLSGVLPAMLRLAVSDLNHLGRHTGRMIALSTVGSLAGTWGTAFFFLSWIGSHALVGWLGAIQVGLGFWWLLKGTAPRALVVAALVLGMSGLGVGAINPVEMLKAPVYQEDSPYQQVRIRDDELFRYLILDRTFHAVMWKAEPITLFLPYSQLMVSSLAWVPEPKRGLIFGHGGGSFAKWLAHRWPELELDVVEFDPVVVRIAEEFFSYQAPSHHHVYARDARVFLNGTKESYDLIWVDAFARHMIPFHLTTKEFFSELRAHLKPDGVLAVNLASSGEGGDLLRASAVVQTMKESFSTIQTYAVKGPWPSLKKAENLIFFAGLAIESQPPEDLAIKVTAMVEHQRLPPESIALLSTRRTEPWKPGEILTDDYAPYDLLIGSNVRESRSE</sequence>
<dbReference type="Proteomes" id="UP000192042">
    <property type="component" value="Chromosome I"/>
</dbReference>
<reference evidence="7 8" key="1">
    <citation type="submission" date="2017-03" db="EMBL/GenBank/DDBJ databases">
        <authorList>
            <person name="Afonso C.L."/>
            <person name="Miller P.J."/>
            <person name="Scott M.A."/>
            <person name="Spackman E."/>
            <person name="Goraichik I."/>
            <person name="Dimitrov K.M."/>
            <person name="Suarez D.L."/>
            <person name="Swayne D.E."/>
        </authorList>
    </citation>
    <scope>NUCLEOTIDE SEQUENCE [LARGE SCALE GENOMIC DNA]</scope>
    <source>
        <strain evidence="7">Genome sequencing of Nitrospira japonica strain NJ11</strain>
    </source>
</reference>
<dbReference type="GO" id="GO:0006596">
    <property type="term" value="P:polyamine biosynthetic process"/>
    <property type="evidence" value="ECO:0007669"/>
    <property type="project" value="UniProtKB-UniRule"/>
</dbReference>
<evidence type="ECO:0000256" key="4">
    <source>
        <dbReference type="PROSITE-ProRule" id="PRU00354"/>
    </source>
</evidence>
<dbReference type="PROSITE" id="PS51006">
    <property type="entry name" value="PABS_2"/>
    <property type="match status" value="1"/>
</dbReference>
<dbReference type="PANTHER" id="PTHR43317">
    <property type="entry name" value="THERMOSPERMINE SYNTHASE ACAULIS5"/>
    <property type="match status" value="1"/>
</dbReference>
<evidence type="ECO:0000256" key="3">
    <source>
        <dbReference type="ARBA" id="ARBA00023115"/>
    </source>
</evidence>
<feature type="active site" description="Proton acceptor" evidence="4">
    <location>
        <position position="341"/>
    </location>
</feature>
<keyword evidence="2 4" id="KW-0808">Transferase</keyword>
<evidence type="ECO:0000256" key="1">
    <source>
        <dbReference type="ARBA" id="ARBA00007867"/>
    </source>
</evidence>
<feature type="transmembrane region" description="Helical" evidence="5">
    <location>
        <begin position="157"/>
        <end position="174"/>
    </location>
</feature>
<name>A0A1W1I1R1_9BACT</name>
<accession>A0A1W1I1R1</accession>
<dbReference type="EMBL" id="LT828648">
    <property type="protein sequence ID" value="SLM46950.1"/>
    <property type="molecule type" value="Genomic_DNA"/>
</dbReference>
<feature type="transmembrane region" description="Helical" evidence="5">
    <location>
        <begin position="20"/>
        <end position="40"/>
    </location>
</feature>
<dbReference type="NCBIfam" id="NF037959">
    <property type="entry name" value="MFS_SpdSyn"/>
    <property type="match status" value="1"/>
</dbReference>
<feature type="transmembrane region" description="Helical" evidence="5">
    <location>
        <begin position="91"/>
        <end position="116"/>
    </location>
</feature>
<dbReference type="SUPFAM" id="SSF53335">
    <property type="entry name" value="S-adenosyl-L-methionine-dependent methyltransferases"/>
    <property type="match status" value="1"/>
</dbReference>
<keyword evidence="3 4" id="KW-0620">Polyamine biosynthesis</keyword>
<dbReference type="Gene3D" id="3.40.50.150">
    <property type="entry name" value="Vaccinia Virus protein VP39"/>
    <property type="match status" value="1"/>
</dbReference>
<keyword evidence="5" id="KW-1133">Transmembrane helix</keyword>
<feature type="transmembrane region" description="Helical" evidence="5">
    <location>
        <begin position="181"/>
        <end position="199"/>
    </location>
</feature>
<dbReference type="Pfam" id="PF08242">
    <property type="entry name" value="Methyltransf_12"/>
    <property type="match status" value="1"/>
</dbReference>
<dbReference type="PANTHER" id="PTHR43317:SF1">
    <property type="entry name" value="THERMOSPERMINE SYNTHASE ACAULIS5"/>
    <property type="match status" value="1"/>
</dbReference>
<comment type="similarity">
    <text evidence="1">Belongs to the spermidine/spermine synthase family.</text>
</comment>
<evidence type="ECO:0000259" key="6">
    <source>
        <dbReference type="PROSITE" id="PS51006"/>
    </source>
</evidence>
<keyword evidence="5" id="KW-0812">Transmembrane</keyword>
<evidence type="ECO:0000313" key="7">
    <source>
        <dbReference type="EMBL" id="SLM46950.1"/>
    </source>
</evidence>
<dbReference type="STRING" id="1325564.NSJP_0778"/>
<dbReference type="CDD" id="cd02440">
    <property type="entry name" value="AdoMet_MTases"/>
    <property type="match status" value="1"/>
</dbReference>
<dbReference type="GO" id="GO:0010487">
    <property type="term" value="F:thermospermine synthase activity"/>
    <property type="evidence" value="ECO:0007669"/>
    <property type="project" value="TreeGrafter"/>
</dbReference>
<keyword evidence="5" id="KW-0472">Membrane</keyword>
<evidence type="ECO:0000256" key="2">
    <source>
        <dbReference type="ARBA" id="ARBA00022679"/>
    </source>
</evidence>
<dbReference type="InterPro" id="IPR030374">
    <property type="entry name" value="PABS"/>
</dbReference>
<evidence type="ECO:0000256" key="5">
    <source>
        <dbReference type="SAM" id="Phobius"/>
    </source>
</evidence>
<evidence type="ECO:0000313" key="8">
    <source>
        <dbReference type="Proteomes" id="UP000192042"/>
    </source>
</evidence>
<organism evidence="7 8">
    <name type="scientific">Nitrospira japonica</name>
    <dbReference type="NCBI Taxonomy" id="1325564"/>
    <lineage>
        <taxon>Bacteria</taxon>
        <taxon>Pseudomonadati</taxon>
        <taxon>Nitrospirota</taxon>
        <taxon>Nitrospiria</taxon>
        <taxon>Nitrospirales</taxon>
        <taxon>Nitrospiraceae</taxon>
        <taxon>Nitrospira</taxon>
    </lineage>
</organism>
<dbReference type="AlphaFoldDB" id="A0A1W1I1R1"/>
<dbReference type="EC" id="2.5.1.16" evidence="7"/>
<dbReference type="KEGG" id="nja:NSJP_0778"/>
<feature type="domain" description="PABS" evidence="6">
    <location>
        <begin position="192"/>
        <end position="426"/>
    </location>
</feature>
<keyword evidence="8" id="KW-1185">Reference proteome</keyword>
<feature type="transmembrane region" description="Helical" evidence="5">
    <location>
        <begin position="128"/>
        <end position="151"/>
    </location>
</feature>
<gene>
    <name evidence="7" type="ORF">NSJP_0778</name>
</gene>
<protein>
    <submittedName>
        <fullName evidence="7">Putative Spermidine synthase modulated with MFS-type transporter</fullName>
        <ecNumber evidence="7">2.5.1.16</ecNumber>
    </submittedName>
</protein>
<proteinExistence type="inferred from homology"/>